<organism evidence="8 9">
    <name type="scientific">Pholiota conissans</name>
    <dbReference type="NCBI Taxonomy" id="109636"/>
    <lineage>
        <taxon>Eukaryota</taxon>
        <taxon>Fungi</taxon>
        <taxon>Dikarya</taxon>
        <taxon>Basidiomycota</taxon>
        <taxon>Agaricomycotina</taxon>
        <taxon>Agaricomycetes</taxon>
        <taxon>Agaricomycetidae</taxon>
        <taxon>Agaricales</taxon>
        <taxon>Agaricineae</taxon>
        <taxon>Strophariaceae</taxon>
        <taxon>Pholiota</taxon>
    </lineage>
</organism>
<feature type="domain" description="Peroxin/Ferlin" evidence="7">
    <location>
        <begin position="223"/>
        <end position="302"/>
    </location>
</feature>
<dbReference type="GO" id="GO:0012505">
    <property type="term" value="C:endomembrane system"/>
    <property type="evidence" value="ECO:0007669"/>
    <property type="project" value="UniProtKB-SubCell"/>
</dbReference>
<dbReference type="GO" id="GO:0005778">
    <property type="term" value="C:peroxisomal membrane"/>
    <property type="evidence" value="ECO:0007669"/>
    <property type="project" value="UniProtKB-ARBA"/>
</dbReference>
<feature type="region of interest" description="Disordered" evidence="5">
    <location>
        <begin position="308"/>
        <end position="328"/>
    </location>
</feature>
<evidence type="ECO:0000256" key="1">
    <source>
        <dbReference type="ARBA" id="ARBA00004127"/>
    </source>
</evidence>
<keyword evidence="4 6" id="KW-0472">Membrane</keyword>
<evidence type="ECO:0000256" key="6">
    <source>
        <dbReference type="SAM" id="Phobius"/>
    </source>
</evidence>
<feature type="compositionally biased region" description="Polar residues" evidence="5">
    <location>
        <begin position="342"/>
        <end position="358"/>
    </location>
</feature>
<proteinExistence type="predicted"/>
<evidence type="ECO:0000259" key="7">
    <source>
        <dbReference type="SMART" id="SM00693"/>
    </source>
</evidence>
<gene>
    <name evidence="8" type="ORF">BDN70DRAFT_825564</name>
</gene>
<keyword evidence="3 6" id="KW-1133">Transmembrane helix</keyword>
<dbReference type="PANTHER" id="PTHR31679:SF2">
    <property type="entry name" value="PEROXISOMAL MEMBRANE PROTEIN PEX30-RELATED"/>
    <property type="match status" value="1"/>
</dbReference>
<evidence type="ECO:0000313" key="9">
    <source>
        <dbReference type="Proteomes" id="UP000807469"/>
    </source>
</evidence>
<keyword evidence="9" id="KW-1185">Reference proteome</keyword>
<dbReference type="OrthoDB" id="5586090at2759"/>
<feature type="transmembrane region" description="Helical" evidence="6">
    <location>
        <begin position="48"/>
        <end position="68"/>
    </location>
</feature>
<evidence type="ECO:0000256" key="2">
    <source>
        <dbReference type="ARBA" id="ARBA00022692"/>
    </source>
</evidence>
<protein>
    <recommendedName>
        <fullName evidence="7">Peroxin/Ferlin domain-containing protein</fullName>
    </recommendedName>
</protein>
<evidence type="ECO:0000256" key="4">
    <source>
        <dbReference type="ARBA" id="ARBA00023136"/>
    </source>
</evidence>
<dbReference type="InterPro" id="IPR010482">
    <property type="entry name" value="TECPR1-like_DysF"/>
</dbReference>
<keyword evidence="2 6" id="KW-0812">Transmembrane</keyword>
<comment type="subcellular location">
    <subcellularLocation>
        <location evidence="1">Endomembrane system</location>
        <topology evidence="1">Multi-pass membrane protein</topology>
    </subcellularLocation>
</comment>
<comment type="caution">
    <text evidence="8">The sequence shown here is derived from an EMBL/GenBank/DDBJ whole genome shotgun (WGS) entry which is preliminary data.</text>
</comment>
<feature type="compositionally biased region" description="Basic and acidic residues" evidence="5">
    <location>
        <begin position="361"/>
        <end position="380"/>
    </location>
</feature>
<dbReference type="GO" id="GO:0007031">
    <property type="term" value="P:peroxisome organization"/>
    <property type="evidence" value="ECO:0007669"/>
    <property type="project" value="TreeGrafter"/>
</dbReference>
<dbReference type="InterPro" id="IPR006614">
    <property type="entry name" value="Peroxin/Ferlin"/>
</dbReference>
<dbReference type="Pfam" id="PF06398">
    <property type="entry name" value="Pex24p"/>
    <property type="match status" value="1"/>
</dbReference>
<feature type="compositionally biased region" description="Basic and acidic residues" evidence="5">
    <location>
        <begin position="308"/>
        <end position="324"/>
    </location>
</feature>
<reference evidence="8" key="1">
    <citation type="submission" date="2020-11" db="EMBL/GenBank/DDBJ databases">
        <authorList>
            <consortium name="DOE Joint Genome Institute"/>
            <person name="Ahrendt S."/>
            <person name="Riley R."/>
            <person name="Andreopoulos W."/>
            <person name="Labutti K."/>
            <person name="Pangilinan J."/>
            <person name="Ruiz-Duenas F.J."/>
            <person name="Barrasa J.M."/>
            <person name="Sanchez-Garcia M."/>
            <person name="Camarero S."/>
            <person name="Miyauchi S."/>
            <person name="Serrano A."/>
            <person name="Linde D."/>
            <person name="Babiker R."/>
            <person name="Drula E."/>
            <person name="Ayuso-Fernandez I."/>
            <person name="Pacheco R."/>
            <person name="Padilla G."/>
            <person name="Ferreira P."/>
            <person name="Barriuso J."/>
            <person name="Kellner H."/>
            <person name="Castanera R."/>
            <person name="Alfaro M."/>
            <person name="Ramirez L."/>
            <person name="Pisabarro A.G."/>
            <person name="Kuo A."/>
            <person name="Tritt A."/>
            <person name="Lipzen A."/>
            <person name="He G."/>
            <person name="Yan M."/>
            <person name="Ng V."/>
            <person name="Cullen D."/>
            <person name="Martin F."/>
            <person name="Rosso M.-N."/>
            <person name="Henrissat B."/>
            <person name="Hibbett D."/>
            <person name="Martinez A.T."/>
            <person name="Grigoriev I.V."/>
        </authorList>
    </citation>
    <scope>NUCLEOTIDE SEQUENCE</scope>
    <source>
        <strain evidence="8">CIRM-BRFM 674</strain>
    </source>
</reference>
<dbReference type="SMART" id="SM00693">
    <property type="entry name" value="DysFN"/>
    <property type="match status" value="1"/>
</dbReference>
<feature type="transmembrane region" description="Helical" evidence="6">
    <location>
        <begin position="20"/>
        <end position="41"/>
    </location>
</feature>
<sequence length="475" mass="53496">MTMGSEAHEPGDHPPVLSDFLSAVPPALTLALIQLAPVISVGRSVFQIYSWTVSWYHSWLALASWWAICLFIDKMLRSFLPFVIFGLIVVAQRRQQRQAPQTPATEYTIQIIIKDLTTIQSLLPSPRIPSIDVPQLFRAVAILSIPYLVLSYFVSLRVIVALFGTVLLTWRAPWATVLRTTMWHSAWFRWCVYRFWSALIGEPLPPPTISLQPLSNSPSPVQSLRFLFTIYENQRWWMALDWTAALLPGERPSWCSASQQPLSPPNAFNLPENTTVILSDEKGGRIKRTATWRWEEPEWRVIVRKDGGTPSRVERPLPNLKEETPNSSRLLKAAGRLRDSSAGLSVNTSLDPNKNISGSIDIDRTTEGPKENTDEEKLTDADGWVYGDNKWEAQSNRGGLGKYTRYRRWTRIAVVFEEVESMSAGDIGIEKTDLQGVLHADTVSQNPDTSSLNPPDSPLRQRLRNALQKGAQPSS</sequence>
<evidence type="ECO:0000256" key="5">
    <source>
        <dbReference type="SAM" id="MobiDB-lite"/>
    </source>
</evidence>
<dbReference type="Proteomes" id="UP000807469">
    <property type="component" value="Unassembled WGS sequence"/>
</dbReference>
<dbReference type="EMBL" id="MU155143">
    <property type="protein sequence ID" value="KAF9484475.1"/>
    <property type="molecule type" value="Genomic_DNA"/>
</dbReference>
<dbReference type="PANTHER" id="PTHR31679">
    <property type="entry name" value="PEROXISOMAL MEMBRANE PROTEIN PEX30-RELATED"/>
    <property type="match status" value="1"/>
</dbReference>
<dbReference type="InterPro" id="IPR052646">
    <property type="entry name" value="Peroxisomal_PEX28-32"/>
</dbReference>
<feature type="region of interest" description="Disordered" evidence="5">
    <location>
        <begin position="341"/>
        <end position="381"/>
    </location>
</feature>
<name>A0A9P5ZCN6_9AGAR</name>
<feature type="transmembrane region" description="Helical" evidence="6">
    <location>
        <begin position="74"/>
        <end position="91"/>
    </location>
</feature>
<accession>A0A9P5ZCN6</accession>
<feature type="transmembrane region" description="Helical" evidence="6">
    <location>
        <begin position="147"/>
        <end position="170"/>
    </location>
</feature>
<evidence type="ECO:0000256" key="3">
    <source>
        <dbReference type="ARBA" id="ARBA00022989"/>
    </source>
</evidence>
<evidence type="ECO:0000313" key="8">
    <source>
        <dbReference type="EMBL" id="KAF9484475.1"/>
    </source>
</evidence>
<dbReference type="AlphaFoldDB" id="A0A9P5ZCN6"/>